<protein>
    <recommendedName>
        <fullName evidence="3">F-box domain-containing protein</fullName>
    </recommendedName>
</protein>
<keyword evidence="2" id="KW-1185">Reference proteome</keyword>
<dbReference type="Proteomes" id="UP000660729">
    <property type="component" value="Unassembled WGS sequence"/>
</dbReference>
<organism evidence="1 2">
    <name type="scientific">Pseudocercospora fuligena</name>
    <dbReference type="NCBI Taxonomy" id="685502"/>
    <lineage>
        <taxon>Eukaryota</taxon>
        <taxon>Fungi</taxon>
        <taxon>Dikarya</taxon>
        <taxon>Ascomycota</taxon>
        <taxon>Pezizomycotina</taxon>
        <taxon>Dothideomycetes</taxon>
        <taxon>Dothideomycetidae</taxon>
        <taxon>Mycosphaerellales</taxon>
        <taxon>Mycosphaerellaceae</taxon>
        <taxon>Pseudocercospora</taxon>
    </lineage>
</organism>
<proteinExistence type="predicted"/>
<evidence type="ECO:0008006" key="3">
    <source>
        <dbReference type="Google" id="ProtNLM"/>
    </source>
</evidence>
<gene>
    <name evidence="1" type="ORF">HII31_11461</name>
</gene>
<evidence type="ECO:0000313" key="2">
    <source>
        <dbReference type="Proteomes" id="UP000660729"/>
    </source>
</evidence>
<dbReference type="EMBL" id="JABCIY010000233">
    <property type="protein sequence ID" value="KAF7187206.1"/>
    <property type="molecule type" value="Genomic_DNA"/>
</dbReference>
<name>A0A8H6RBY3_9PEZI</name>
<dbReference type="OrthoDB" id="2823490at2759"/>
<comment type="caution">
    <text evidence="1">The sequence shown here is derived from an EMBL/GenBank/DDBJ whole genome shotgun (WGS) entry which is preliminary data.</text>
</comment>
<evidence type="ECO:0000313" key="1">
    <source>
        <dbReference type="EMBL" id="KAF7187206.1"/>
    </source>
</evidence>
<sequence length="292" mass="33964">MSYDSTPFLDLLLSLPRELRDLIYLNVIEQRFERPTKTCRTIPPPGTDGQLYLWTEECTWQRLGLTSTCKQIRAETQQMTKHLAQSHRIRFELDILAKGYIYTPKWTLLNYGLQPGSPLDLHVNLRILSTEAFRRNDGWPRQPGHAFRTLLNFLSRFIFNGPSFLHHDPNFSTPGPHYIRKLSLRITFQDDYTRATHAETVHEIFRMMKALSMLDTVRQYIGTLVVTADWTVRGEDFNRQRTWDLSAACDDADSTLKEDEWASAGFLFGKAWARKYRGTGYESKAHLLPDCN</sequence>
<dbReference type="AlphaFoldDB" id="A0A8H6RBY3"/>
<reference evidence="1" key="1">
    <citation type="submission" date="2020-04" db="EMBL/GenBank/DDBJ databases">
        <title>Draft genome resource of the tomato pathogen Pseudocercospora fuligena.</title>
        <authorList>
            <person name="Zaccaron A."/>
        </authorList>
    </citation>
    <scope>NUCLEOTIDE SEQUENCE</scope>
    <source>
        <strain evidence="1">PF001</strain>
    </source>
</reference>
<accession>A0A8H6RBY3</accession>